<gene>
    <name evidence="3" type="ORF">CQ14_23845</name>
</gene>
<dbReference type="InterPro" id="IPR042100">
    <property type="entry name" value="Bug_dom1"/>
</dbReference>
<protein>
    <recommendedName>
        <fullName evidence="5">Tripartite-type tricarboxylate transporter, receptor component TctC</fullName>
    </recommendedName>
</protein>
<sequence length="340" mass="35219">MVKSSGETDGGYVFRGFLMLGGLVVWSAVSVLSAQAQTFPNRPLTMIVPFAAGGAADTTGRIMADAMARHLGRPVVVENVGGAGGAIGSLRGKNARPDGYTIGLGHMGTHAAAVGANASLGYDPRKDFDYLGLVSTTPNIVFVRKDFPANSLAEFAAYAKAKGKDLKMGHSGIGAASHITCILLFQIIGAEPTYVSYRGFGQTINDILSGSIDGSCDLVASVSGQVQSGSVKALAVATAERSPNVPDVPTASEAGLPDFAAETWTGLYVPKGVSADILAKLRAAVALSLAEPAVQERFLKIGAEVPKPGRRGGEAMHALVEKEVVRWVEILGKAGLPERQ</sequence>
<evidence type="ECO:0000313" key="4">
    <source>
        <dbReference type="Proteomes" id="UP000051660"/>
    </source>
</evidence>
<evidence type="ECO:0000256" key="1">
    <source>
        <dbReference type="ARBA" id="ARBA00006987"/>
    </source>
</evidence>
<reference evidence="3 4" key="1">
    <citation type="submission" date="2014-03" db="EMBL/GenBank/DDBJ databases">
        <title>Bradyrhizobium valentinum sp. nov., isolated from effective nodules of Lupinus mariae-josephae, a lupine endemic of basic-lime soils in Eastern Spain.</title>
        <authorList>
            <person name="Duran D."/>
            <person name="Rey L."/>
            <person name="Navarro A."/>
            <person name="Busquets A."/>
            <person name="Imperial J."/>
            <person name="Ruiz-Argueso T."/>
        </authorList>
    </citation>
    <scope>NUCLEOTIDE SEQUENCE [LARGE SCALE GENOMIC DNA]</scope>
    <source>
        <strain evidence="3 4">CCBAU 23086</strain>
    </source>
</reference>
<dbReference type="Pfam" id="PF03401">
    <property type="entry name" value="TctC"/>
    <property type="match status" value="1"/>
</dbReference>
<evidence type="ECO:0000256" key="2">
    <source>
        <dbReference type="SAM" id="Phobius"/>
    </source>
</evidence>
<dbReference type="Gene3D" id="3.40.190.150">
    <property type="entry name" value="Bordetella uptake gene, domain 1"/>
    <property type="match status" value="1"/>
</dbReference>
<dbReference type="EMBL" id="LLYB01000131">
    <property type="protein sequence ID" value="KRR16080.1"/>
    <property type="molecule type" value="Genomic_DNA"/>
</dbReference>
<evidence type="ECO:0000313" key="3">
    <source>
        <dbReference type="EMBL" id="KRR16080.1"/>
    </source>
</evidence>
<keyword evidence="2" id="KW-0812">Transmembrane</keyword>
<name>A0A0R3MFP4_9BRAD</name>
<accession>A0A0R3MFP4</accession>
<feature type="transmembrane region" description="Helical" evidence="2">
    <location>
        <begin position="12"/>
        <end position="34"/>
    </location>
</feature>
<dbReference type="RefSeq" id="WP_057863014.1">
    <property type="nucleotide sequence ID" value="NZ_LLYB01000131.1"/>
</dbReference>
<organism evidence="3 4">
    <name type="scientific">Bradyrhizobium lablabi</name>
    <dbReference type="NCBI Taxonomy" id="722472"/>
    <lineage>
        <taxon>Bacteria</taxon>
        <taxon>Pseudomonadati</taxon>
        <taxon>Pseudomonadota</taxon>
        <taxon>Alphaproteobacteria</taxon>
        <taxon>Hyphomicrobiales</taxon>
        <taxon>Nitrobacteraceae</taxon>
        <taxon>Bradyrhizobium</taxon>
    </lineage>
</organism>
<evidence type="ECO:0008006" key="5">
    <source>
        <dbReference type="Google" id="ProtNLM"/>
    </source>
</evidence>
<proteinExistence type="inferred from homology"/>
<dbReference type="PANTHER" id="PTHR42928">
    <property type="entry name" value="TRICARBOXYLATE-BINDING PROTEIN"/>
    <property type="match status" value="1"/>
</dbReference>
<dbReference type="PIRSF" id="PIRSF017082">
    <property type="entry name" value="YflP"/>
    <property type="match status" value="1"/>
</dbReference>
<comment type="caution">
    <text evidence="3">The sequence shown here is derived from an EMBL/GenBank/DDBJ whole genome shotgun (WGS) entry which is preliminary data.</text>
</comment>
<dbReference type="AlphaFoldDB" id="A0A0R3MFP4"/>
<dbReference type="PANTHER" id="PTHR42928:SF5">
    <property type="entry name" value="BLR1237 PROTEIN"/>
    <property type="match status" value="1"/>
</dbReference>
<keyword evidence="2" id="KW-1133">Transmembrane helix</keyword>
<dbReference type="Proteomes" id="UP000051660">
    <property type="component" value="Unassembled WGS sequence"/>
</dbReference>
<dbReference type="Gene3D" id="3.40.190.10">
    <property type="entry name" value="Periplasmic binding protein-like II"/>
    <property type="match status" value="1"/>
</dbReference>
<dbReference type="SUPFAM" id="SSF53850">
    <property type="entry name" value="Periplasmic binding protein-like II"/>
    <property type="match status" value="1"/>
</dbReference>
<comment type="similarity">
    <text evidence="1">Belongs to the UPF0065 (bug) family.</text>
</comment>
<keyword evidence="2" id="KW-0472">Membrane</keyword>
<dbReference type="InterPro" id="IPR005064">
    <property type="entry name" value="BUG"/>
</dbReference>